<organism evidence="1 2">
    <name type="scientific">Colletotrichum asianum</name>
    <dbReference type="NCBI Taxonomy" id="702518"/>
    <lineage>
        <taxon>Eukaryota</taxon>
        <taxon>Fungi</taxon>
        <taxon>Dikarya</taxon>
        <taxon>Ascomycota</taxon>
        <taxon>Pezizomycotina</taxon>
        <taxon>Sordariomycetes</taxon>
        <taxon>Hypocreomycetidae</taxon>
        <taxon>Glomerellales</taxon>
        <taxon>Glomerellaceae</taxon>
        <taxon>Colletotrichum</taxon>
        <taxon>Colletotrichum gloeosporioides species complex</taxon>
    </lineage>
</organism>
<dbReference type="EMBL" id="WOWK01000140">
    <property type="protein sequence ID" value="KAF0317013.1"/>
    <property type="molecule type" value="Genomic_DNA"/>
</dbReference>
<protein>
    <submittedName>
        <fullName evidence="1">Uncharacterized protein</fullName>
    </submittedName>
</protein>
<keyword evidence="2" id="KW-1185">Reference proteome</keyword>
<proteinExistence type="predicted"/>
<sequence>MKLKMKSLRLITLKTSFNILTLQLKLIINYLNNIKKKAKDNKKLT</sequence>
<reference evidence="1 2" key="1">
    <citation type="submission" date="2019-12" db="EMBL/GenBank/DDBJ databases">
        <title>A genome sequence resource for the geographically widespread anthracnose pathogen Colletotrichum asianum.</title>
        <authorList>
            <person name="Meng Y."/>
        </authorList>
    </citation>
    <scope>NUCLEOTIDE SEQUENCE [LARGE SCALE GENOMIC DNA]</scope>
    <source>
        <strain evidence="1 2">ICMP 18580</strain>
    </source>
</reference>
<accession>A0A8H3W2E9</accession>
<dbReference type="Proteomes" id="UP000434172">
    <property type="component" value="Unassembled WGS sequence"/>
</dbReference>
<evidence type="ECO:0000313" key="2">
    <source>
        <dbReference type="Proteomes" id="UP000434172"/>
    </source>
</evidence>
<name>A0A8H3W2E9_9PEZI</name>
<dbReference type="AlphaFoldDB" id="A0A8H3W2E9"/>
<comment type="caution">
    <text evidence="1">The sequence shown here is derived from an EMBL/GenBank/DDBJ whole genome shotgun (WGS) entry which is preliminary data.</text>
</comment>
<evidence type="ECO:0000313" key="1">
    <source>
        <dbReference type="EMBL" id="KAF0317013.1"/>
    </source>
</evidence>
<gene>
    <name evidence="1" type="ORF">GQ607_015735</name>
</gene>